<name>C4XK98_SOLM1</name>
<dbReference type="SMART" id="SM00567">
    <property type="entry name" value="EZ_HEAT"/>
    <property type="match status" value="12"/>
</dbReference>
<dbReference type="InterPro" id="IPR004155">
    <property type="entry name" value="PBS_lyase_HEAT"/>
</dbReference>
<reference evidence="1 2" key="1">
    <citation type="journal article" date="2009" name="Genome Res.">
        <title>Whole genome sequence of Desulfovibrio magneticus strain RS-1 revealed common gene clusters in magnetotactic bacteria.</title>
        <authorList>
            <person name="Nakazawa H."/>
            <person name="Arakaki A."/>
            <person name="Narita-Yamada S."/>
            <person name="Yashiro I."/>
            <person name="Jinno K."/>
            <person name="Aoki N."/>
            <person name="Tsuruyama A."/>
            <person name="Okamura Y."/>
            <person name="Tanikawa S."/>
            <person name="Fujita N."/>
            <person name="Takeyama H."/>
            <person name="Matsunaga T."/>
        </authorList>
    </citation>
    <scope>NUCLEOTIDE SEQUENCE [LARGE SCALE GENOMIC DNA]</scope>
    <source>
        <strain evidence="2">ATCC 700980 / DSM 13731 / RS-1</strain>
    </source>
</reference>
<dbReference type="GO" id="GO:0016491">
    <property type="term" value="F:oxidoreductase activity"/>
    <property type="evidence" value="ECO:0007669"/>
    <property type="project" value="TreeGrafter"/>
</dbReference>
<accession>C4XK98</accession>
<dbReference type="PANTHER" id="PTHR12697:SF39">
    <property type="entry name" value="SLR1687 PROTEIN"/>
    <property type="match status" value="1"/>
</dbReference>
<gene>
    <name evidence="1" type="ordered locus">DMR_33470</name>
</gene>
<dbReference type="Gene3D" id="1.25.10.10">
    <property type="entry name" value="Leucine-rich Repeat Variant"/>
    <property type="match status" value="5"/>
</dbReference>
<dbReference type="InterPro" id="IPR016024">
    <property type="entry name" value="ARM-type_fold"/>
</dbReference>
<dbReference type="SUPFAM" id="SSF48371">
    <property type="entry name" value="ARM repeat"/>
    <property type="match status" value="2"/>
</dbReference>
<organism evidence="1 2">
    <name type="scientific">Solidesulfovibrio magneticus (strain ATCC 700980 / DSM 13731 / RS-1)</name>
    <name type="common">Desulfovibrio magneticus</name>
    <dbReference type="NCBI Taxonomy" id="573370"/>
    <lineage>
        <taxon>Bacteria</taxon>
        <taxon>Pseudomonadati</taxon>
        <taxon>Thermodesulfobacteriota</taxon>
        <taxon>Desulfovibrionia</taxon>
        <taxon>Desulfovibrionales</taxon>
        <taxon>Desulfovibrionaceae</taxon>
        <taxon>Solidesulfovibrio</taxon>
    </lineage>
</organism>
<dbReference type="STRING" id="573370.DMR_33470"/>
<dbReference type="Proteomes" id="UP000009071">
    <property type="component" value="Chromosome"/>
</dbReference>
<keyword evidence="2" id="KW-1185">Reference proteome</keyword>
<sequence length="652" mass="68443">MTVPARDGQGTGMVDCNELCQRLGGDDPDVLRDAAYDAGESGCLAAVPLLAHLLCSHNLGVQEAADRALRRLGGKDVVAAVKPLLRSDDAPARNAAMDILRDVGGQDFPTLLELLHDGDPDIRIFASDILGSTDSRLAVGPLCEALLKDPEVNVRYQAAVSLGELAFAEAAPSLGKALGDDEWVQFAVIEALSKIRDASSVGALVKALDKSTDLVASMIVDALGEIGNIKAVTMLLKRMDASPEVLRNKIVKAVVRILGGKALTLLSPAERDRFRGYLLGALSDDEDDVQDAAVSGLGSVGGEEAAQAVLAHAARLDRDHLPERYEHAITALRDMGLTEALGEALRQGEAAQRAVALDVLAALPCPQCPALLMDAFAELPASFQPAAAKALAAIGGETAVEFFLGQLGADNEAVLLEAVAFLGGGMRVASAGPALFALLGHPSDAVKEAALDACVAIGGAELDARFRELARSDEPMDRLMAVYALGRMGVGEHMDIIREALADEIPDIRKIALEALADSCGHEEGSLSLIVSRLTDESRDVRLAVVEVLGGCDSDKVYTYLEQALDDADDWVRIRAVEALGARGEREAVPRLLELAGEPSKLVAMKAVEILGEIGGPEAFQALLGLVGDDDPELAGAAEAAIARLQDEQGER</sequence>
<proteinExistence type="predicted"/>
<protein>
    <recommendedName>
        <fullName evidence="3">HEAT repeat-containing protein</fullName>
    </recommendedName>
</protein>
<dbReference type="Pfam" id="PF13646">
    <property type="entry name" value="HEAT_2"/>
    <property type="match status" value="4"/>
</dbReference>
<dbReference type="AlphaFoldDB" id="C4XK98"/>
<evidence type="ECO:0008006" key="3">
    <source>
        <dbReference type="Google" id="ProtNLM"/>
    </source>
</evidence>
<dbReference type="KEGG" id="dma:DMR_33470"/>
<dbReference type="HOGENOM" id="CLU_420186_0_0_7"/>
<evidence type="ECO:0000313" key="2">
    <source>
        <dbReference type="Proteomes" id="UP000009071"/>
    </source>
</evidence>
<evidence type="ECO:0000313" key="1">
    <source>
        <dbReference type="EMBL" id="BAH76838.1"/>
    </source>
</evidence>
<dbReference type="eggNOG" id="COG1413">
    <property type="taxonomic scope" value="Bacteria"/>
</dbReference>
<dbReference type="InterPro" id="IPR011989">
    <property type="entry name" value="ARM-like"/>
</dbReference>
<dbReference type="PANTHER" id="PTHR12697">
    <property type="entry name" value="PBS LYASE HEAT-LIKE PROTEIN"/>
    <property type="match status" value="1"/>
</dbReference>
<dbReference type="EMBL" id="AP010904">
    <property type="protein sequence ID" value="BAH76838.1"/>
    <property type="molecule type" value="Genomic_DNA"/>
</dbReference>